<evidence type="ECO:0000256" key="1">
    <source>
        <dbReference type="ARBA" id="ARBA00022707"/>
    </source>
</evidence>
<organism evidence="4 5">
    <name type="scientific">Sus scrofa</name>
    <name type="common">Pig</name>
    <dbReference type="NCBI Taxonomy" id="9823"/>
    <lineage>
        <taxon>Eukaryota</taxon>
        <taxon>Metazoa</taxon>
        <taxon>Chordata</taxon>
        <taxon>Craniata</taxon>
        <taxon>Vertebrata</taxon>
        <taxon>Euteleostomi</taxon>
        <taxon>Mammalia</taxon>
        <taxon>Eutheria</taxon>
        <taxon>Laurasiatheria</taxon>
        <taxon>Artiodactyla</taxon>
        <taxon>Suina</taxon>
        <taxon>Suidae</taxon>
        <taxon>Sus</taxon>
    </lineage>
</organism>
<gene>
    <name evidence="4" type="primary">LAMTOR1</name>
</gene>
<sequence length="483" mass="50644">MGAGPDARVPAAAAASSSSGKGLARDCGSVLDAGAGHVTGRAPDGRRPCSARPERPALPPPWGAATAARTRTRTRTERSGSCCWTLAAPQPKPSMEPSPTTTACLPLAQTSRRCSPPSSPRQPGGHHRTRPGQSQAQHVGAGSGGAGAVPLSPALLRRVTEPWGHVPSASSPPKQHHRRVCRRLPGHGAARVHGPGEAVQVSAWPARTLRATRAPRVPSTPSSSGAWAPGQLLVWARPGRVATGPSRASAGAGVDPLCPMTREGVETKGELRPRHLLSALRVGGWPGVGWAHGGLAAVPTVPLLFSSASTRLAVLSSSLTHWKKLPPLPSLTSQPHQVLASEPIPFSDLQQVSRPHLGRLPTCLPRVWQRPQRRQGSGVREPGSLWPDQPRLTLLSSPRPLFPLPSPSRPCLSLAPCPPSFPPLWPPDPPHPAPPGLPSHLSVCSSLPVPLSQVSRIAAYAYSALSQIRVDAKEELVVQFGIP</sequence>
<dbReference type="Proteomes" id="UP000314985">
    <property type="component" value="Chromosome 9"/>
</dbReference>
<dbReference type="PANTHER" id="PTHR13401">
    <property type="entry name" value="RAGULATOR COMPLEX PROTEIN LAMTOR1"/>
    <property type="match status" value="1"/>
</dbReference>
<reference evidence="4 5" key="1">
    <citation type="submission" date="2017-08" db="EMBL/GenBank/DDBJ databases">
        <title>USMARCv1.0.</title>
        <authorList>
            <person name="Hannum G.I."/>
            <person name="Koren S."/>
            <person name="Schroeder S.G."/>
            <person name="Chin S.C."/>
            <person name="Nonneman D.J."/>
            <person name="Becker S.A."/>
            <person name="Rosen B.D."/>
            <person name="Bickhart D.M."/>
            <person name="Putnam N.H."/>
            <person name="Green R.E."/>
            <person name="Tuggle C.K."/>
            <person name="Liu H."/>
            <person name="Rohrer G.A."/>
            <person name="Warr A."/>
            <person name="Hall R."/>
            <person name="Kim K."/>
            <person name="Hume D.A."/>
            <person name="Talbot R."/>
            <person name="Chow W."/>
            <person name="Howe K."/>
            <person name="Schwartz A.S."/>
            <person name="Watson M."/>
            <person name="Archibald A.L."/>
            <person name="Phillippy A.M."/>
            <person name="Smith T.P.L."/>
        </authorList>
    </citation>
    <scope>NUCLEOTIDE SEQUENCE [LARGE SCALE GENOMIC DNA]</scope>
</reference>
<evidence type="ECO:0000256" key="2">
    <source>
        <dbReference type="ARBA" id="ARBA00023288"/>
    </source>
</evidence>
<feature type="compositionally biased region" description="Basic and acidic residues" evidence="3">
    <location>
        <begin position="43"/>
        <end position="55"/>
    </location>
</feature>
<evidence type="ECO:0000313" key="5">
    <source>
        <dbReference type="Proteomes" id="UP000314985"/>
    </source>
</evidence>
<keyword evidence="1" id="KW-0519">Myristate</keyword>
<evidence type="ECO:0000256" key="3">
    <source>
        <dbReference type="SAM" id="MobiDB-lite"/>
    </source>
</evidence>
<keyword evidence="2" id="KW-0449">Lipoprotein</keyword>
<dbReference type="PANTHER" id="PTHR13401:SF2">
    <property type="entry name" value="RAGULATOR COMPLEX PROTEIN LAMTOR1"/>
    <property type="match status" value="1"/>
</dbReference>
<proteinExistence type="predicted"/>
<feature type="region of interest" description="Disordered" evidence="3">
    <location>
        <begin position="1"/>
        <end position="150"/>
    </location>
</feature>
<accession>A0A4X1UYG1</accession>
<dbReference type="Ensembl" id="ENSSSCT00070042079.1">
    <property type="protein sequence ID" value="ENSSSCP00070035355.1"/>
    <property type="gene ID" value="ENSSSCG00070021178.1"/>
</dbReference>
<name>A0A4X1UYG1_PIG</name>
<dbReference type="AlphaFoldDB" id="A0A4X1UYG1"/>
<protein>
    <submittedName>
        <fullName evidence="4">Late endosomal/lysosomal adaptor, MAPK and MTOR activator 1</fullName>
    </submittedName>
</protein>
<evidence type="ECO:0000313" key="4">
    <source>
        <dbReference type="Ensembl" id="ENSSSCP00070035355.1"/>
    </source>
</evidence>
<feature type="region of interest" description="Disordered" evidence="3">
    <location>
        <begin position="368"/>
        <end position="390"/>
    </location>
</feature>
<reference evidence="4" key="2">
    <citation type="submission" date="2025-08" db="UniProtKB">
        <authorList>
            <consortium name="Ensembl"/>
        </authorList>
    </citation>
    <scope>IDENTIFICATION</scope>
</reference>